<dbReference type="GO" id="GO:0006508">
    <property type="term" value="P:proteolysis"/>
    <property type="evidence" value="ECO:0007669"/>
    <property type="project" value="UniProtKB-KW"/>
</dbReference>
<keyword evidence="4" id="KW-0788">Thiol protease</keyword>
<accession>D5AEB4</accession>
<dbReference type="InterPro" id="IPR044613">
    <property type="entry name" value="Nep1/2-like"/>
</dbReference>
<comment type="similarity">
    <text evidence="1">Belongs to the peptidase C48 family.</text>
</comment>
<evidence type="ECO:0000256" key="2">
    <source>
        <dbReference type="ARBA" id="ARBA00022670"/>
    </source>
</evidence>
<reference evidence="6" key="1">
    <citation type="submission" date="2010-04" db="EMBL/GenBank/DDBJ databases">
        <authorList>
            <person name="Reid K.E."/>
            <person name="Liao N."/>
            <person name="Chan S."/>
            <person name="Docking R."/>
            <person name="Taylor G."/>
            <person name="Moore R."/>
            <person name="Mayo M."/>
            <person name="Munro S."/>
            <person name="King J."/>
            <person name="Yanchuk A."/>
            <person name="Holt R."/>
            <person name="Jones S."/>
            <person name="Marra M."/>
            <person name="Ritland C.E."/>
            <person name="Ritland K."/>
            <person name="Bohlmann J."/>
        </authorList>
    </citation>
    <scope>NUCLEOTIDE SEQUENCE</scope>
    <source>
        <tissue evidence="6">Bud</tissue>
    </source>
</reference>
<name>D5AEB4_PICSI</name>
<dbReference type="Pfam" id="PF02902">
    <property type="entry name" value="Peptidase_C48"/>
    <property type="match status" value="1"/>
</dbReference>
<dbReference type="EMBL" id="BT124647">
    <property type="protein sequence ID" value="ADE77883.1"/>
    <property type="molecule type" value="mRNA"/>
</dbReference>
<dbReference type="AlphaFoldDB" id="D5AEB4"/>
<evidence type="ECO:0000256" key="4">
    <source>
        <dbReference type="ARBA" id="ARBA00022807"/>
    </source>
</evidence>
<dbReference type="GO" id="GO:0019784">
    <property type="term" value="F:deNEDDylase activity"/>
    <property type="evidence" value="ECO:0007669"/>
    <property type="project" value="InterPro"/>
</dbReference>
<dbReference type="Gene3D" id="3.40.395.10">
    <property type="entry name" value="Adenoviral Proteinase, Chain A"/>
    <property type="match status" value="1"/>
</dbReference>
<dbReference type="PANTHER" id="PTHR46468:SF1">
    <property type="entry name" value="SENTRIN-SPECIFIC PROTEASE 8"/>
    <property type="match status" value="1"/>
</dbReference>
<evidence type="ECO:0000256" key="1">
    <source>
        <dbReference type="ARBA" id="ARBA00005234"/>
    </source>
</evidence>
<evidence type="ECO:0000313" key="6">
    <source>
        <dbReference type="EMBL" id="ADE77883.1"/>
    </source>
</evidence>
<evidence type="ECO:0000259" key="5">
    <source>
        <dbReference type="PROSITE" id="PS50600"/>
    </source>
</evidence>
<dbReference type="GO" id="GO:0008234">
    <property type="term" value="F:cysteine-type peptidase activity"/>
    <property type="evidence" value="ECO:0007669"/>
    <property type="project" value="UniProtKB-KW"/>
</dbReference>
<sequence>MDSMGEDEKVLSYADVVLRRSDLKILQGHYYLNDRIMEFYFCYLSSFSSPKILLVAPSVSFWILNAPDVRSLQLFVDPLKLPDKELVIFPVNDNIDVNMAGGGSHWSLLVYHRARNIFEHYDSHLQCNSLYAGKLFENIKSFMGPPASSSTLTLHFTPQQRNGYDCGVFVLAIVKELCACEGNISGDDWEAVLKSRVTTSAVGEMRSQILKIIDELSS</sequence>
<dbReference type="InterPro" id="IPR038765">
    <property type="entry name" value="Papain-like_cys_pep_sf"/>
</dbReference>
<evidence type="ECO:0000256" key="3">
    <source>
        <dbReference type="ARBA" id="ARBA00022801"/>
    </source>
</evidence>
<feature type="domain" description="Ubiquitin-like protease family profile" evidence="5">
    <location>
        <begin position="16"/>
        <end position="177"/>
    </location>
</feature>
<dbReference type="GO" id="GO:0000338">
    <property type="term" value="P:protein deneddylation"/>
    <property type="evidence" value="ECO:0007669"/>
    <property type="project" value="TreeGrafter"/>
</dbReference>
<proteinExistence type="evidence at transcript level"/>
<protein>
    <recommendedName>
        <fullName evidence="5">Ubiquitin-like protease family profile domain-containing protein</fullName>
    </recommendedName>
</protein>
<dbReference type="PANTHER" id="PTHR46468">
    <property type="entry name" value="SENTRIN-SPECIFIC PROTEASE 8"/>
    <property type="match status" value="1"/>
</dbReference>
<keyword evidence="2" id="KW-0645">Protease</keyword>
<dbReference type="SUPFAM" id="SSF54001">
    <property type="entry name" value="Cysteine proteinases"/>
    <property type="match status" value="1"/>
</dbReference>
<keyword evidence="3" id="KW-0378">Hydrolase</keyword>
<dbReference type="InterPro" id="IPR003653">
    <property type="entry name" value="Peptidase_C48_C"/>
</dbReference>
<organism evidence="6">
    <name type="scientific">Picea sitchensis</name>
    <name type="common">Sitka spruce</name>
    <name type="synonym">Pinus sitchensis</name>
    <dbReference type="NCBI Taxonomy" id="3332"/>
    <lineage>
        <taxon>Eukaryota</taxon>
        <taxon>Viridiplantae</taxon>
        <taxon>Streptophyta</taxon>
        <taxon>Embryophyta</taxon>
        <taxon>Tracheophyta</taxon>
        <taxon>Spermatophyta</taxon>
        <taxon>Pinopsida</taxon>
        <taxon>Pinidae</taxon>
        <taxon>Conifers I</taxon>
        <taxon>Pinales</taxon>
        <taxon>Pinaceae</taxon>
        <taxon>Picea</taxon>
    </lineage>
</organism>
<dbReference type="OMA" id="GFYFEYL"/>
<dbReference type="PROSITE" id="PS50600">
    <property type="entry name" value="ULP_PROTEASE"/>
    <property type="match status" value="1"/>
</dbReference>